<dbReference type="Proteomes" id="UP000265520">
    <property type="component" value="Unassembled WGS sequence"/>
</dbReference>
<evidence type="ECO:0000313" key="3">
    <source>
        <dbReference type="Proteomes" id="UP000265520"/>
    </source>
</evidence>
<evidence type="ECO:0000256" key="1">
    <source>
        <dbReference type="SAM" id="Phobius"/>
    </source>
</evidence>
<feature type="transmembrane region" description="Helical" evidence="1">
    <location>
        <begin position="6"/>
        <end position="26"/>
    </location>
</feature>
<dbReference type="EMBL" id="LXQA010276950">
    <property type="protein sequence ID" value="MCI40187.1"/>
    <property type="molecule type" value="Genomic_DNA"/>
</dbReference>
<dbReference type="InterPro" id="IPR010775">
    <property type="entry name" value="DUF1365"/>
</dbReference>
<keyword evidence="1" id="KW-1133">Transmembrane helix</keyword>
<keyword evidence="1" id="KW-0472">Membrane</keyword>
<dbReference type="PANTHER" id="PTHR33973">
    <property type="entry name" value="OS07G0153300 PROTEIN"/>
    <property type="match status" value="1"/>
</dbReference>
<reference evidence="2 3" key="1">
    <citation type="journal article" date="2018" name="Front. Plant Sci.">
        <title>Red Clover (Trifolium pratense) and Zigzag Clover (T. medium) - A Picture of Genomic Similarities and Differences.</title>
        <authorList>
            <person name="Dluhosova J."/>
            <person name="Istvanek J."/>
            <person name="Nedelnik J."/>
            <person name="Repkova J."/>
        </authorList>
    </citation>
    <scope>NUCLEOTIDE SEQUENCE [LARGE SCALE GENOMIC DNA]</scope>
    <source>
        <strain evidence="3">cv. 10/8</strain>
        <tissue evidence="2">Leaf</tissue>
    </source>
</reference>
<evidence type="ECO:0000313" key="2">
    <source>
        <dbReference type="EMBL" id="MCI40187.1"/>
    </source>
</evidence>
<proteinExistence type="predicted"/>
<sequence length="93" mass="10606">MELFYPLCSIVFTFITTLILSVFLPFHAPLRRLVLSRAASSSSSEGAESISLYEGTVYHQRRHPVHHSFQYQVRYALIDLDRAPHAPPNHLSP</sequence>
<dbReference type="Pfam" id="PF07103">
    <property type="entry name" value="DUF1365"/>
    <property type="match status" value="1"/>
</dbReference>
<dbReference type="PANTHER" id="PTHR33973:SF4">
    <property type="entry name" value="OS07G0153300 PROTEIN"/>
    <property type="match status" value="1"/>
</dbReference>
<name>A0A392RVJ8_9FABA</name>
<dbReference type="AlphaFoldDB" id="A0A392RVJ8"/>
<comment type="caution">
    <text evidence="2">The sequence shown here is derived from an EMBL/GenBank/DDBJ whole genome shotgun (WGS) entry which is preliminary data.</text>
</comment>
<protein>
    <submittedName>
        <fullName evidence="2">Uncharacterized protein</fullName>
    </submittedName>
</protein>
<accession>A0A392RVJ8</accession>
<feature type="non-terminal residue" evidence="2">
    <location>
        <position position="93"/>
    </location>
</feature>
<keyword evidence="1" id="KW-0812">Transmembrane</keyword>
<keyword evidence="3" id="KW-1185">Reference proteome</keyword>
<organism evidence="2 3">
    <name type="scientific">Trifolium medium</name>
    <dbReference type="NCBI Taxonomy" id="97028"/>
    <lineage>
        <taxon>Eukaryota</taxon>
        <taxon>Viridiplantae</taxon>
        <taxon>Streptophyta</taxon>
        <taxon>Embryophyta</taxon>
        <taxon>Tracheophyta</taxon>
        <taxon>Spermatophyta</taxon>
        <taxon>Magnoliopsida</taxon>
        <taxon>eudicotyledons</taxon>
        <taxon>Gunneridae</taxon>
        <taxon>Pentapetalae</taxon>
        <taxon>rosids</taxon>
        <taxon>fabids</taxon>
        <taxon>Fabales</taxon>
        <taxon>Fabaceae</taxon>
        <taxon>Papilionoideae</taxon>
        <taxon>50 kb inversion clade</taxon>
        <taxon>NPAAA clade</taxon>
        <taxon>Hologalegina</taxon>
        <taxon>IRL clade</taxon>
        <taxon>Trifolieae</taxon>
        <taxon>Trifolium</taxon>
    </lineage>
</organism>